<evidence type="ECO:0000313" key="2">
    <source>
        <dbReference type="EMBL" id="KUI63452.1"/>
    </source>
</evidence>
<organism evidence="2 3">
    <name type="scientific">Cytospora mali</name>
    <name type="common">Apple Valsa canker fungus</name>
    <name type="synonym">Valsa mali</name>
    <dbReference type="NCBI Taxonomy" id="578113"/>
    <lineage>
        <taxon>Eukaryota</taxon>
        <taxon>Fungi</taxon>
        <taxon>Dikarya</taxon>
        <taxon>Ascomycota</taxon>
        <taxon>Pezizomycotina</taxon>
        <taxon>Sordariomycetes</taxon>
        <taxon>Sordariomycetidae</taxon>
        <taxon>Diaporthales</taxon>
        <taxon>Cytosporaceae</taxon>
        <taxon>Cytospora</taxon>
    </lineage>
</organism>
<reference evidence="2" key="1">
    <citation type="submission" date="2014-12" db="EMBL/GenBank/DDBJ databases">
        <title>Genome Sequence of Valsa Canker Pathogens Uncovers a Specific Adaption of Colonization on Woody Bark.</title>
        <authorList>
            <person name="Yin Z."/>
            <person name="Liu H."/>
            <person name="Gao X."/>
            <person name="Li Z."/>
            <person name="Song N."/>
            <person name="Ke X."/>
            <person name="Dai Q."/>
            <person name="Wu Y."/>
            <person name="Sun Y."/>
            <person name="Xu J.-R."/>
            <person name="Kang Z.K."/>
            <person name="Wang L."/>
            <person name="Huang L."/>
        </authorList>
    </citation>
    <scope>NUCLEOTIDE SEQUENCE [LARGE SCALE GENOMIC DNA]</scope>
    <source>
        <strain evidence="2">03-8</strain>
    </source>
</reference>
<dbReference type="Proteomes" id="UP000078559">
    <property type="component" value="Unassembled WGS sequence"/>
</dbReference>
<feature type="compositionally biased region" description="Low complexity" evidence="1">
    <location>
        <begin position="24"/>
        <end position="34"/>
    </location>
</feature>
<dbReference type="AlphaFoldDB" id="A0A194VHI1"/>
<keyword evidence="3" id="KW-1185">Reference proteome</keyword>
<protein>
    <submittedName>
        <fullName evidence="2">Uncharacterized protein</fullName>
    </submittedName>
</protein>
<sequence length="58" mass="6046">MIINQLAPHRTLTPTPSDDDDESSYSTSASSPSTIGTEEFIGAGAVNASGAAEARWTY</sequence>
<name>A0A194VHI1_CYTMA</name>
<feature type="region of interest" description="Disordered" evidence="1">
    <location>
        <begin position="1"/>
        <end position="38"/>
    </location>
</feature>
<dbReference type="EMBL" id="KN796113">
    <property type="protein sequence ID" value="KUI63452.1"/>
    <property type="molecule type" value="Genomic_DNA"/>
</dbReference>
<gene>
    <name evidence="2" type="ORF">VM1G_12004</name>
</gene>
<proteinExistence type="predicted"/>
<evidence type="ECO:0000313" key="3">
    <source>
        <dbReference type="Proteomes" id="UP000078559"/>
    </source>
</evidence>
<accession>A0A194VHI1</accession>
<evidence type="ECO:0000256" key="1">
    <source>
        <dbReference type="SAM" id="MobiDB-lite"/>
    </source>
</evidence>